<reference evidence="8" key="1">
    <citation type="submission" date="2025-08" db="UniProtKB">
        <authorList>
            <consortium name="RefSeq"/>
        </authorList>
    </citation>
    <scope>IDENTIFICATION</scope>
</reference>
<evidence type="ECO:0000256" key="2">
    <source>
        <dbReference type="ARBA" id="ARBA00022511"/>
    </source>
</evidence>
<dbReference type="Pfam" id="PF00098">
    <property type="entry name" value="zf-CCHC"/>
    <property type="match status" value="1"/>
</dbReference>
<evidence type="ECO:0000256" key="5">
    <source>
        <dbReference type="SAM" id="MobiDB-lite"/>
    </source>
</evidence>
<dbReference type="SUPFAM" id="SSF57756">
    <property type="entry name" value="Retrovirus zinc finger-like domains"/>
    <property type="match status" value="1"/>
</dbReference>
<evidence type="ECO:0000313" key="8">
    <source>
        <dbReference type="RefSeq" id="XP_072804976.1"/>
    </source>
</evidence>
<feature type="compositionally biased region" description="Basic and acidic residues" evidence="5">
    <location>
        <begin position="492"/>
        <end position="502"/>
    </location>
</feature>
<dbReference type="SUPFAM" id="SSF47943">
    <property type="entry name" value="Retrovirus capsid protein, N-terminal core domain"/>
    <property type="match status" value="1"/>
</dbReference>
<dbReference type="InterPro" id="IPR008919">
    <property type="entry name" value="Retrov_capsid_N"/>
</dbReference>
<dbReference type="InterPro" id="IPR036875">
    <property type="entry name" value="Znf_CCHC_sf"/>
</dbReference>
<feature type="region of interest" description="Disordered" evidence="5">
    <location>
        <begin position="492"/>
        <end position="528"/>
    </location>
</feature>
<dbReference type="SMART" id="SM00343">
    <property type="entry name" value="ZnF_C2HC"/>
    <property type="match status" value="1"/>
</dbReference>
<dbReference type="InterPro" id="IPR001878">
    <property type="entry name" value="Znf_CCHC"/>
</dbReference>
<keyword evidence="7" id="KW-1185">Reference proteome</keyword>
<dbReference type="InterPro" id="IPR003036">
    <property type="entry name" value="Gag_P30"/>
</dbReference>
<organism evidence="7 8">
    <name type="scientific">Vicugna pacos</name>
    <name type="common">Alpaca</name>
    <name type="synonym">Lama pacos</name>
    <dbReference type="NCBI Taxonomy" id="30538"/>
    <lineage>
        <taxon>Eukaryota</taxon>
        <taxon>Metazoa</taxon>
        <taxon>Chordata</taxon>
        <taxon>Craniata</taxon>
        <taxon>Vertebrata</taxon>
        <taxon>Euteleostomi</taxon>
        <taxon>Mammalia</taxon>
        <taxon>Eutheria</taxon>
        <taxon>Laurasiatheria</taxon>
        <taxon>Artiodactyla</taxon>
        <taxon>Tylopoda</taxon>
        <taxon>Camelidae</taxon>
        <taxon>Vicugna</taxon>
    </lineage>
</organism>
<dbReference type="Pfam" id="PF02093">
    <property type="entry name" value="Gag_p30"/>
    <property type="match status" value="1"/>
</dbReference>
<comment type="subcellular location">
    <subcellularLocation>
        <location evidence="1">Host cell membrane</location>
    </subcellularLocation>
</comment>
<dbReference type="InterPro" id="IPR000840">
    <property type="entry name" value="G_retro_matrix"/>
</dbReference>
<dbReference type="Proteomes" id="UP001652581">
    <property type="component" value="Chromosome 23"/>
</dbReference>
<dbReference type="InterPro" id="IPR010999">
    <property type="entry name" value="Retrovr_matrix"/>
</dbReference>
<feature type="domain" description="CCHC-type" evidence="6">
    <location>
        <begin position="480"/>
        <end position="496"/>
    </location>
</feature>
<dbReference type="InterPro" id="IPR050462">
    <property type="entry name" value="Retroviral_Gag-Pol_poly"/>
</dbReference>
<dbReference type="InterPro" id="IPR036946">
    <property type="entry name" value="G_retro_matrix_sf"/>
</dbReference>
<dbReference type="RefSeq" id="XP_072804976.1">
    <property type="nucleotide sequence ID" value="XM_072948875.1"/>
</dbReference>
<keyword evidence="4" id="KW-0472">Membrane</keyword>
<dbReference type="Gene3D" id="1.10.150.180">
    <property type="entry name" value="Gamma-retroviral matrix domain"/>
    <property type="match status" value="1"/>
</dbReference>
<protein>
    <recommendedName>
        <fullName evidence="6">CCHC-type domain-containing protein</fullName>
    </recommendedName>
</protein>
<dbReference type="Gene3D" id="1.10.375.10">
    <property type="entry name" value="Human Immunodeficiency Virus Type 1 Capsid Protein"/>
    <property type="match status" value="1"/>
</dbReference>
<evidence type="ECO:0000313" key="7">
    <source>
        <dbReference type="Proteomes" id="UP001652581"/>
    </source>
</evidence>
<evidence type="ECO:0000256" key="3">
    <source>
        <dbReference type="ARBA" id="ARBA00022870"/>
    </source>
</evidence>
<gene>
    <name evidence="8" type="primary">LOC140688826</name>
</gene>
<evidence type="ECO:0000256" key="1">
    <source>
        <dbReference type="ARBA" id="ARBA00004165"/>
    </source>
</evidence>
<evidence type="ECO:0000259" key="6">
    <source>
        <dbReference type="SMART" id="SM00343"/>
    </source>
</evidence>
<feature type="compositionally biased region" description="Pro residues" evidence="5">
    <location>
        <begin position="135"/>
        <end position="163"/>
    </location>
</feature>
<dbReference type="Gene3D" id="4.10.60.10">
    <property type="entry name" value="Zinc finger, CCHC-type"/>
    <property type="match status" value="1"/>
</dbReference>
<accession>A0ABM5C8K3</accession>
<sequence>MGGSKSKPTTLDCMIKNFKKGFSGDYGIRMTPGRLRTLCELEWTAFGVGWPSGGTLDLATVRAVYQIITGTPGHPDQFPYTDSWLNIAQTLPPWIRFCSNGPGQCKILAAQPVQAKKTDRKKPIFQGDAEDEICLPPPYAPKAQTPPVPLETPPPSVSPPPQPEDPEAELSPQPEPVGRRLRSAQAVKPAPPALQMPLRETQGPQQVGEDGTVQPRHPVLYYQPFSTTDLLNWRHHTPSYSEKPQAMIDLIESIFHSHRPTWEDVRQLLLTLFNTEERRRILTEARKWLQGRAPGDTMDVEAWAMTRAPDARPDWDFNTQEGREALCEYREAILQGLKAGAKKPTNMSKTTTVTQRPDETPTDFYERLCEAFRVYTPFDPEAQENQRMVNAAFVAQSYPDIRRKLQKLDGFAGMNATQLLEAANKVFVNREREAQREADQRMKQKAALLAAALGKTGFSQNPAPPRKRGPQPWMPLGRDQCAYCRETGHWKNECPNRKDGKRALPKRPTYQLEPPASNHIGLAGVNSE</sequence>
<feature type="region of interest" description="Disordered" evidence="5">
    <location>
        <begin position="130"/>
        <end position="209"/>
    </location>
</feature>
<evidence type="ECO:0000256" key="4">
    <source>
        <dbReference type="ARBA" id="ARBA00023136"/>
    </source>
</evidence>
<feature type="region of interest" description="Disordered" evidence="5">
    <location>
        <begin position="340"/>
        <end position="359"/>
    </location>
</feature>
<feature type="compositionally biased region" description="Polar residues" evidence="5">
    <location>
        <begin position="345"/>
        <end position="355"/>
    </location>
</feature>
<proteinExistence type="predicted"/>
<name>A0ABM5C8K3_VICPA</name>
<dbReference type="Pfam" id="PF01140">
    <property type="entry name" value="Gag_MA"/>
    <property type="match status" value="1"/>
</dbReference>
<keyword evidence="2" id="KW-1032">Host cell membrane</keyword>
<dbReference type="PANTHER" id="PTHR33166">
    <property type="entry name" value="GAG_P30 DOMAIN-CONTAINING PROTEIN"/>
    <property type="match status" value="1"/>
</dbReference>
<dbReference type="GeneID" id="140688826"/>
<dbReference type="SUPFAM" id="SSF47836">
    <property type="entry name" value="Retroviral matrix proteins"/>
    <property type="match status" value="1"/>
</dbReference>
<keyword evidence="3" id="KW-1043">Host membrane</keyword>